<evidence type="ECO:0000256" key="2">
    <source>
        <dbReference type="SAM" id="MobiDB-lite"/>
    </source>
</evidence>
<dbReference type="AlphaFoldDB" id="A0AAV0UTH6"/>
<feature type="compositionally biased region" description="Basic and acidic residues" evidence="2">
    <location>
        <begin position="541"/>
        <end position="557"/>
    </location>
</feature>
<dbReference type="Pfam" id="PF04857">
    <property type="entry name" value="CAF1"/>
    <property type="match status" value="1"/>
</dbReference>
<dbReference type="Proteomes" id="UP001162031">
    <property type="component" value="Unassembled WGS sequence"/>
</dbReference>
<accession>A0AAV0UTH6</accession>
<gene>
    <name evidence="3" type="ORF">HBR001_LOCUS7674</name>
</gene>
<dbReference type="InterPro" id="IPR051181">
    <property type="entry name" value="CAF1_poly(A)_ribonucleases"/>
</dbReference>
<dbReference type="GO" id="GO:0000175">
    <property type="term" value="F:3'-5'-RNA exonuclease activity"/>
    <property type="evidence" value="ECO:0007669"/>
    <property type="project" value="TreeGrafter"/>
</dbReference>
<dbReference type="SUPFAM" id="SSF53098">
    <property type="entry name" value="Ribonuclease H-like"/>
    <property type="match status" value="1"/>
</dbReference>
<name>A0AAV0UTH6_HYABA</name>
<feature type="region of interest" description="Disordered" evidence="2">
    <location>
        <begin position="535"/>
        <end position="559"/>
    </location>
</feature>
<evidence type="ECO:0000313" key="3">
    <source>
        <dbReference type="EMBL" id="CAI5739005.1"/>
    </source>
</evidence>
<dbReference type="EMBL" id="CANTFL010001403">
    <property type="protein sequence ID" value="CAI5739005.1"/>
    <property type="molecule type" value="Genomic_DNA"/>
</dbReference>
<evidence type="ECO:0000256" key="1">
    <source>
        <dbReference type="ARBA" id="ARBA00008372"/>
    </source>
</evidence>
<dbReference type="PANTHER" id="PTHR15092:SF22">
    <property type="entry name" value="POLY(A)-SPECIFIC RIBONUCLEASE PNLDC1"/>
    <property type="match status" value="1"/>
</dbReference>
<dbReference type="InterPro" id="IPR006941">
    <property type="entry name" value="RNase_CAF1"/>
</dbReference>
<feature type="region of interest" description="Disordered" evidence="2">
    <location>
        <begin position="773"/>
        <end position="801"/>
    </location>
</feature>
<dbReference type="PANTHER" id="PTHR15092">
    <property type="entry name" value="POLY A -SPECIFIC RIBONUCLEASE/TARGET OF EGR1, MEMBER 1"/>
    <property type="match status" value="1"/>
</dbReference>
<keyword evidence="4" id="KW-1185">Reference proteome</keyword>
<feature type="compositionally biased region" description="Basic and acidic residues" evidence="2">
    <location>
        <begin position="235"/>
        <end position="250"/>
    </location>
</feature>
<sequence length="801" mass="89071">MVFDVQVQELGRHELDAAALGQLQRVVDRSAFVAIDTEMGGVSCHDTPRPSVMDSIDERYAQYRASAQQFPLVQFGLAVFSWHAESRGFHVETYQFPLFPRFQDEKCRSTGASACPDRRFLVQAKCLQYVRAHGFDLNAWIDRGIGHLSHCEQQQEPYKSALAASTRPETLRRFDADEPALITDETQAFLDRLTSKLEQRLACFEDKEGQDRGMEISGDGEQDDGTRRRGRCRGKKVEEAKNGQRERSGGDTDDCNAPTPPEDTADIHQNEKDNPPRADEANVEIGTEEVDIEEDTGELVHAGRQQLVEGLEQSDGDEEESFDPNDDAVVAMKRFLLSPVPVDPTSSPCGVYVTEPLAPFRRHALVQYLREIVPDALALDCKVDNVGDKEVVRNPWKRRVRIVQARSQRQKQALLLAEQQLADVEMRERNLSLIGFTAVLDVVVAARKPIVGHNMLLDLMQCYEKFHGPLPERCAEFQRELYAWLGASGGMFDTKTLVTTAMQQHDSFATHLAHTSLEHCFDVLSKHPFYGPGVQSVQPSREADADAARGQHGHEASDSVQAAPLQAHQAGYDAFMTGFVFLRVCSGLGVSNECVALLGKSLQGPSPRGIERSLERVRNGLFVSHFLPTYVLQLPGPFPQPTLTPSRSRFVRMKLSRTRAPPVSSTTSLPSGGNKFCPALKTFHIKHCVGGTLNLQSATRLLNVYWEGRQCVYVELPSAEAVEQLLAVRGQTKECWGSRDDPMPSIGCVDVDRCPPTDQCTERAGMETAAIVATRLTPSSSDEDQKARKKKKKKRRSSETA</sequence>
<dbReference type="Gene3D" id="3.30.420.10">
    <property type="entry name" value="Ribonuclease H-like superfamily/Ribonuclease H"/>
    <property type="match status" value="2"/>
</dbReference>
<organism evidence="3 4">
    <name type="scientific">Hyaloperonospora brassicae</name>
    <name type="common">Brassica downy mildew</name>
    <name type="synonym">Peronospora brassicae</name>
    <dbReference type="NCBI Taxonomy" id="162125"/>
    <lineage>
        <taxon>Eukaryota</taxon>
        <taxon>Sar</taxon>
        <taxon>Stramenopiles</taxon>
        <taxon>Oomycota</taxon>
        <taxon>Peronosporomycetes</taxon>
        <taxon>Peronosporales</taxon>
        <taxon>Peronosporaceae</taxon>
        <taxon>Hyaloperonospora</taxon>
    </lineage>
</organism>
<proteinExistence type="inferred from homology"/>
<comment type="caution">
    <text evidence="3">The sequence shown here is derived from an EMBL/GenBank/DDBJ whole genome shotgun (WGS) entry which is preliminary data.</text>
</comment>
<evidence type="ECO:0000313" key="4">
    <source>
        <dbReference type="Proteomes" id="UP001162031"/>
    </source>
</evidence>
<dbReference type="InterPro" id="IPR036397">
    <property type="entry name" value="RNaseH_sf"/>
</dbReference>
<feature type="compositionally biased region" description="Basic residues" evidence="2">
    <location>
        <begin position="787"/>
        <end position="801"/>
    </location>
</feature>
<dbReference type="InterPro" id="IPR012337">
    <property type="entry name" value="RNaseH-like_sf"/>
</dbReference>
<reference evidence="3" key="1">
    <citation type="submission" date="2022-12" db="EMBL/GenBank/DDBJ databases">
        <authorList>
            <person name="Webb A."/>
        </authorList>
    </citation>
    <scope>NUCLEOTIDE SEQUENCE</scope>
    <source>
        <strain evidence="3">Hp1</strain>
    </source>
</reference>
<protein>
    <submittedName>
        <fullName evidence="3">Uncharacterized protein</fullName>
    </submittedName>
</protein>
<feature type="compositionally biased region" description="Basic and acidic residues" evidence="2">
    <location>
        <begin position="265"/>
        <end position="280"/>
    </location>
</feature>
<feature type="region of interest" description="Disordered" evidence="2">
    <location>
        <begin position="208"/>
        <end position="280"/>
    </location>
</feature>
<comment type="similarity">
    <text evidence="1">Belongs to the CAF1 family.</text>
</comment>
<dbReference type="GO" id="GO:0003723">
    <property type="term" value="F:RNA binding"/>
    <property type="evidence" value="ECO:0007669"/>
    <property type="project" value="TreeGrafter"/>
</dbReference>